<dbReference type="EMBL" id="KV750608">
    <property type="protein sequence ID" value="OCL04062.1"/>
    <property type="molecule type" value="Genomic_DNA"/>
</dbReference>
<proteinExistence type="predicted"/>
<dbReference type="OrthoDB" id="9974421at2759"/>
<sequence>MSPKGLTSTIVSSFVRASPEVLLLAFDRGTILVSATVYKYLLTSKKKENTKNIGQ</sequence>
<name>A0A8E2ESG0_9PEZI</name>
<organism evidence="1 2">
    <name type="scientific">Glonium stellatum</name>
    <dbReference type="NCBI Taxonomy" id="574774"/>
    <lineage>
        <taxon>Eukaryota</taxon>
        <taxon>Fungi</taxon>
        <taxon>Dikarya</taxon>
        <taxon>Ascomycota</taxon>
        <taxon>Pezizomycotina</taxon>
        <taxon>Dothideomycetes</taxon>
        <taxon>Pleosporomycetidae</taxon>
        <taxon>Gloniales</taxon>
        <taxon>Gloniaceae</taxon>
        <taxon>Glonium</taxon>
    </lineage>
</organism>
<gene>
    <name evidence="1" type="ORF">AOQ84DRAFT_380986</name>
</gene>
<keyword evidence="2" id="KW-1185">Reference proteome</keyword>
<protein>
    <submittedName>
        <fullName evidence="1">Uncharacterized protein</fullName>
    </submittedName>
</protein>
<evidence type="ECO:0000313" key="1">
    <source>
        <dbReference type="EMBL" id="OCL04062.1"/>
    </source>
</evidence>
<dbReference type="Proteomes" id="UP000250140">
    <property type="component" value="Unassembled WGS sequence"/>
</dbReference>
<accession>A0A8E2ESG0</accession>
<dbReference type="AlphaFoldDB" id="A0A8E2ESG0"/>
<reference evidence="1 2" key="1">
    <citation type="journal article" date="2016" name="Nat. Commun.">
        <title>Ectomycorrhizal ecology is imprinted in the genome of the dominant symbiotic fungus Cenococcum geophilum.</title>
        <authorList>
            <consortium name="DOE Joint Genome Institute"/>
            <person name="Peter M."/>
            <person name="Kohler A."/>
            <person name="Ohm R.A."/>
            <person name="Kuo A."/>
            <person name="Krutzmann J."/>
            <person name="Morin E."/>
            <person name="Arend M."/>
            <person name="Barry K.W."/>
            <person name="Binder M."/>
            <person name="Choi C."/>
            <person name="Clum A."/>
            <person name="Copeland A."/>
            <person name="Grisel N."/>
            <person name="Haridas S."/>
            <person name="Kipfer T."/>
            <person name="LaButti K."/>
            <person name="Lindquist E."/>
            <person name="Lipzen A."/>
            <person name="Maire R."/>
            <person name="Meier B."/>
            <person name="Mihaltcheva S."/>
            <person name="Molinier V."/>
            <person name="Murat C."/>
            <person name="Poggeler S."/>
            <person name="Quandt C.A."/>
            <person name="Sperisen C."/>
            <person name="Tritt A."/>
            <person name="Tisserant E."/>
            <person name="Crous P.W."/>
            <person name="Henrissat B."/>
            <person name="Nehls U."/>
            <person name="Egli S."/>
            <person name="Spatafora J.W."/>
            <person name="Grigoriev I.V."/>
            <person name="Martin F.M."/>
        </authorList>
    </citation>
    <scope>NUCLEOTIDE SEQUENCE [LARGE SCALE GENOMIC DNA]</scope>
    <source>
        <strain evidence="1 2">CBS 207.34</strain>
    </source>
</reference>
<evidence type="ECO:0000313" key="2">
    <source>
        <dbReference type="Proteomes" id="UP000250140"/>
    </source>
</evidence>